<protein>
    <submittedName>
        <fullName evidence="2">3'5'-cyclic nucleotide phosphodiesterase family protein</fullName>
    </submittedName>
</protein>
<feature type="region of interest" description="Disordered" evidence="1">
    <location>
        <begin position="496"/>
        <end position="568"/>
    </location>
</feature>
<proteinExistence type="predicted"/>
<feature type="compositionally biased region" description="Polar residues" evidence="1">
    <location>
        <begin position="519"/>
        <end position="532"/>
    </location>
</feature>
<dbReference type="EMBL" id="JAKKPZ010000001">
    <property type="protein sequence ID" value="KAI1729446.1"/>
    <property type="molecule type" value="Genomic_DNA"/>
</dbReference>
<evidence type="ECO:0000313" key="3">
    <source>
        <dbReference type="Proteomes" id="UP001201812"/>
    </source>
</evidence>
<feature type="compositionally biased region" description="Polar residues" evidence="1">
    <location>
        <begin position="551"/>
        <end position="563"/>
    </location>
</feature>
<sequence>MSTKGLKTSSASKSQDGSPKVPPRIKIPSVSVELSDNDDAQQNDATSPKSGNQYNFMHDPSTVLRPEDGNRVSTQQGGNSPSGLSPSSGGLAPPSPSSDPDGNGHRKVSLMPLVTEEDLRSRPDLGRHDPQSVAELFGEDFASQLCVVRAASAIMMNSGSSSPLPYDPKEKMVRNLSGFGPIGPESARLPFEIRDNNLPEGVPTVKVRRKPMSLVLHQQGSQSATDPGSPAAASDSPPPTGAYEEVGVALSPVAPKFPSLPSSMFASSLEGISDQTAGGTASNTISFPFTGRTTQRNVHWADGMASDGLDIAASNPDMVHFQQVLNDWIKKQTKVLGSAFILVSSDINSTYCQVCGNVLLDEPIQCGDSELLVNIFKSQIAKEAFNMSAASANNNNEGQNEKTAACDDPSNDECPPVIDVHKLLLSSSTEPAVKQQPFSLLSNFQRILQRLSARRASCSPSVSSSPPTSSCSSPPACTITKNQLCTASVPHEKPANEGIFSGYKSQKEGTAAPPEGLAPQQSGSHFFPSGQNDADGRQIGLGLKQEEERTTTTPKTSVGSGSRTPGLPQPPASLIGIRARCGFVAGLLLSHSSQQNKQEELCSVLPHIPMIATLMSIVDNVEEQKRLARQSQVFLSMTQNVFSSLRSPSCTKLY</sequence>
<accession>A0AAD4NH83</accession>
<gene>
    <name evidence="2" type="ORF">DdX_01687</name>
</gene>
<feature type="compositionally biased region" description="Basic and acidic residues" evidence="1">
    <location>
        <begin position="117"/>
        <end position="127"/>
    </location>
</feature>
<feature type="compositionally biased region" description="Low complexity" evidence="1">
    <location>
        <begin position="77"/>
        <end position="92"/>
    </location>
</feature>
<evidence type="ECO:0000256" key="1">
    <source>
        <dbReference type="SAM" id="MobiDB-lite"/>
    </source>
</evidence>
<feature type="compositionally biased region" description="Polar residues" evidence="1">
    <location>
        <begin position="42"/>
        <end position="55"/>
    </location>
</feature>
<comment type="caution">
    <text evidence="2">The sequence shown here is derived from an EMBL/GenBank/DDBJ whole genome shotgun (WGS) entry which is preliminary data.</text>
</comment>
<dbReference type="AlphaFoldDB" id="A0AAD4NH83"/>
<feature type="region of interest" description="Disordered" evidence="1">
    <location>
        <begin position="1"/>
        <end position="127"/>
    </location>
</feature>
<organism evidence="2 3">
    <name type="scientific">Ditylenchus destructor</name>
    <dbReference type="NCBI Taxonomy" id="166010"/>
    <lineage>
        <taxon>Eukaryota</taxon>
        <taxon>Metazoa</taxon>
        <taxon>Ecdysozoa</taxon>
        <taxon>Nematoda</taxon>
        <taxon>Chromadorea</taxon>
        <taxon>Rhabditida</taxon>
        <taxon>Tylenchina</taxon>
        <taxon>Tylenchomorpha</taxon>
        <taxon>Sphaerularioidea</taxon>
        <taxon>Anguinidae</taxon>
        <taxon>Anguininae</taxon>
        <taxon>Ditylenchus</taxon>
    </lineage>
</organism>
<reference evidence="2" key="1">
    <citation type="submission" date="2022-01" db="EMBL/GenBank/DDBJ databases">
        <title>Genome Sequence Resource for Two Populations of Ditylenchus destructor, the Migratory Endoparasitic Phytonematode.</title>
        <authorList>
            <person name="Zhang H."/>
            <person name="Lin R."/>
            <person name="Xie B."/>
        </authorList>
    </citation>
    <scope>NUCLEOTIDE SEQUENCE</scope>
    <source>
        <strain evidence="2">BazhouSP</strain>
    </source>
</reference>
<feature type="compositionally biased region" description="Low complexity" evidence="1">
    <location>
        <begin position="223"/>
        <end position="235"/>
    </location>
</feature>
<keyword evidence="3" id="KW-1185">Reference proteome</keyword>
<name>A0AAD4NH83_9BILA</name>
<dbReference type="Proteomes" id="UP001201812">
    <property type="component" value="Unassembled WGS sequence"/>
</dbReference>
<feature type="compositionally biased region" description="Polar residues" evidence="1">
    <location>
        <begin position="1"/>
        <end position="17"/>
    </location>
</feature>
<evidence type="ECO:0000313" key="2">
    <source>
        <dbReference type="EMBL" id="KAI1729446.1"/>
    </source>
</evidence>
<feature type="region of interest" description="Disordered" evidence="1">
    <location>
        <begin position="216"/>
        <end position="244"/>
    </location>
</feature>